<evidence type="ECO:0000256" key="1">
    <source>
        <dbReference type="ARBA" id="ARBA00004651"/>
    </source>
</evidence>
<reference evidence="11 12" key="2">
    <citation type="submission" date="2020-07" db="EMBL/GenBank/DDBJ databases">
        <title>Genome of starter culture bacteria Kocuria salsicia reveals its technological properties and safety for usage in meat industry.</title>
        <authorList>
            <person name="Michael M."/>
            <person name="Konstantin K."/>
            <person name="Evgenii K."/>
            <person name="Galina S."/>
            <person name="Oksana K."/>
            <person name="Andrei L."/>
        </authorList>
    </citation>
    <scope>NUCLEOTIDE SEQUENCE [LARGE SCALE GENOMIC DNA]</scope>
    <source>
        <strain evidence="11 12">80</strain>
    </source>
</reference>
<dbReference type="PROSITE" id="PS50850">
    <property type="entry name" value="MFS"/>
    <property type="match status" value="1"/>
</dbReference>
<protein>
    <submittedName>
        <fullName evidence="11">Multidrug resistance protein 3</fullName>
    </submittedName>
</protein>
<comment type="similarity">
    <text evidence="2">Belongs to the major facilitator superfamily. TCR/Tet family.</text>
</comment>
<sequence length="604" mass="63146">MTTTVTRAETSPAAEEKPTHLGWLFASLMVVMLLASLGQTILSTALPTIVGDLGGVDHMSWVITGYILASTVMMPVYGRISDLFGRKPVLIAAILLFLAGSVIGASAGTMGWLITARVVQGLGGGGLMILAQTSIADVVPARDRGKYMGVMGAVFAVSSVAGPLLGGWITEGPGWRWAFSFNIPLGILAIIAVAAFLRLPKRTRERSERIDYLGMVLLAAATTCLVLVCTWGGTQYDWNSPQILWLCATTVAGGVAFAVAETRASSPVIPLSLFKDRNFTLTTLSGLAVGVAMFGALGYMPTYIQMVKGVDATQAGLLMTPMMASLLITSIASGQIVSRTGRYKFFPLVGMVVMGVGLWLLSTLQVDDSTFRMCAYLAVFGAGIGLSMQILVLIVQNSFPNKIVGTATAASNFFRQVGATVGSAVVGSLFISRLKDLLAENLPQVPGSAGGASGGMNANSFTPQSVHDLPQMFRDPVIQSYNDALLPIFMYMIPLALLALVMLAFVVEKPLSTRVDREVVEADSAEPDATTGQLAVATATTGAGPSYDPAATPSSATTASASVAQVGTGATSPASAAAPAETRAAANHRAGRSRRRRSAPRHRA</sequence>
<evidence type="ECO:0000256" key="9">
    <source>
        <dbReference type="SAM" id="Phobius"/>
    </source>
</evidence>
<name>A0A7D7Q4J3_KOCVA</name>
<keyword evidence="5 9" id="KW-0812">Transmembrane</keyword>
<evidence type="ECO:0000256" key="5">
    <source>
        <dbReference type="ARBA" id="ARBA00022692"/>
    </source>
</evidence>
<evidence type="ECO:0000256" key="7">
    <source>
        <dbReference type="ARBA" id="ARBA00023136"/>
    </source>
</evidence>
<gene>
    <name evidence="11" type="primary">bmr3_2</name>
    <name evidence="11" type="ORF">CIB50_0002466</name>
</gene>
<keyword evidence="4" id="KW-1003">Cell membrane</keyword>
<comment type="subcellular location">
    <subcellularLocation>
        <location evidence="1">Cell membrane</location>
        <topology evidence="1">Multi-pass membrane protein</topology>
    </subcellularLocation>
</comment>
<proteinExistence type="inferred from homology"/>
<dbReference type="AlphaFoldDB" id="A0A7D7Q4J3"/>
<feature type="transmembrane region" description="Helical" evidence="9">
    <location>
        <begin position="376"/>
        <end position="395"/>
    </location>
</feature>
<dbReference type="Pfam" id="PF07690">
    <property type="entry name" value="MFS_1"/>
    <property type="match status" value="1"/>
</dbReference>
<feature type="compositionally biased region" description="Low complexity" evidence="8">
    <location>
        <begin position="570"/>
        <end position="588"/>
    </location>
</feature>
<feature type="transmembrane region" description="Helical" evidence="9">
    <location>
        <begin position="312"/>
        <end position="333"/>
    </location>
</feature>
<dbReference type="SUPFAM" id="SSF103473">
    <property type="entry name" value="MFS general substrate transporter"/>
    <property type="match status" value="1"/>
</dbReference>
<dbReference type="CDD" id="cd17502">
    <property type="entry name" value="MFS_Azr1_MDR_like"/>
    <property type="match status" value="1"/>
</dbReference>
<dbReference type="PRINTS" id="PR01036">
    <property type="entry name" value="TCRTETB"/>
</dbReference>
<evidence type="ECO:0000313" key="12">
    <source>
        <dbReference type="Proteomes" id="UP000216825"/>
    </source>
</evidence>
<evidence type="ECO:0000256" key="4">
    <source>
        <dbReference type="ARBA" id="ARBA00022475"/>
    </source>
</evidence>
<feature type="transmembrane region" description="Helical" evidence="9">
    <location>
        <begin position="89"/>
        <end position="114"/>
    </location>
</feature>
<dbReference type="FunFam" id="1.20.1720.10:FF:000004">
    <property type="entry name" value="EmrB/QacA family drug resistance transporter"/>
    <property type="match status" value="1"/>
</dbReference>
<dbReference type="Proteomes" id="UP000216825">
    <property type="component" value="Chromosome"/>
</dbReference>
<feature type="transmembrane region" description="Helical" evidence="9">
    <location>
        <begin position="345"/>
        <end position="364"/>
    </location>
</feature>
<feature type="transmembrane region" description="Helical" evidence="9">
    <location>
        <begin position="21"/>
        <end position="46"/>
    </location>
</feature>
<dbReference type="GO" id="GO:0005886">
    <property type="term" value="C:plasma membrane"/>
    <property type="evidence" value="ECO:0007669"/>
    <property type="project" value="UniProtKB-SubCell"/>
</dbReference>
<keyword evidence="6 9" id="KW-1133">Transmembrane helix</keyword>
<dbReference type="InterPro" id="IPR036259">
    <property type="entry name" value="MFS_trans_sf"/>
</dbReference>
<feature type="transmembrane region" description="Helical" evidence="9">
    <location>
        <begin position="281"/>
        <end position="300"/>
    </location>
</feature>
<dbReference type="KEGG" id="kvr:CIB50_0002466"/>
<feature type="transmembrane region" description="Helical" evidence="9">
    <location>
        <begin position="147"/>
        <end position="169"/>
    </location>
</feature>
<feature type="compositionally biased region" description="Basic residues" evidence="8">
    <location>
        <begin position="589"/>
        <end position="604"/>
    </location>
</feature>
<feature type="transmembrane region" description="Helical" evidence="9">
    <location>
        <begin position="120"/>
        <end position="140"/>
    </location>
</feature>
<evidence type="ECO:0000256" key="2">
    <source>
        <dbReference type="ARBA" id="ARBA00007520"/>
    </source>
</evidence>
<keyword evidence="7 9" id="KW-0472">Membrane</keyword>
<feature type="compositionally biased region" description="Low complexity" evidence="8">
    <location>
        <begin position="545"/>
        <end position="562"/>
    </location>
</feature>
<dbReference type="InterPro" id="IPR011701">
    <property type="entry name" value="MFS"/>
</dbReference>
<dbReference type="NCBIfam" id="TIGR00711">
    <property type="entry name" value="efflux_EmrB"/>
    <property type="match status" value="1"/>
</dbReference>
<feature type="transmembrane region" description="Helical" evidence="9">
    <location>
        <begin position="181"/>
        <end position="200"/>
    </location>
</feature>
<feature type="transmembrane region" description="Helical" evidence="9">
    <location>
        <begin position="58"/>
        <end position="77"/>
    </location>
</feature>
<dbReference type="Gene3D" id="1.20.1720.10">
    <property type="entry name" value="Multidrug resistance protein D"/>
    <property type="match status" value="1"/>
</dbReference>
<keyword evidence="12" id="KW-1185">Reference proteome</keyword>
<feature type="transmembrane region" description="Helical" evidence="9">
    <location>
        <begin position="212"/>
        <end position="236"/>
    </location>
</feature>
<dbReference type="RefSeq" id="WP_055086432.1">
    <property type="nucleotide sequence ID" value="NZ_CP059343.1"/>
</dbReference>
<evidence type="ECO:0000313" key="11">
    <source>
        <dbReference type="EMBL" id="QMS57717.1"/>
    </source>
</evidence>
<dbReference type="GO" id="GO:0022857">
    <property type="term" value="F:transmembrane transporter activity"/>
    <property type="evidence" value="ECO:0007669"/>
    <property type="project" value="InterPro"/>
</dbReference>
<evidence type="ECO:0000256" key="3">
    <source>
        <dbReference type="ARBA" id="ARBA00022448"/>
    </source>
</evidence>
<evidence type="ECO:0000256" key="6">
    <source>
        <dbReference type="ARBA" id="ARBA00022989"/>
    </source>
</evidence>
<feature type="transmembrane region" description="Helical" evidence="9">
    <location>
        <begin position="484"/>
        <end position="507"/>
    </location>
</feature>
<evidence type="ECO:0000256" key="8">
    <source>
        <dbReference type="SAM" id="MobiDB-lite"/>
    </source>
</evidence>
<feature type="region of interest" description="Disordered" evidence="8">
    <location>
        <begin position="540"/>
        <end position="604"/>
    </location>
</feature>
<evidence type="ECO:0000259" key="10">
    <source>
        <dbReference type="PROSITE" id="PS50850"/>
    </source>
</evidence>
<dbReference type="Gene3D" id="1.20.1250.20">
    <property type="entry name" value="MFS general substrate transporter like domains"/>
    <property type="match status" value="1"/>
</dbReference>
<dbReference type="EMBL" id="CP059343">
    <property type="protein sequence ID" value="QMS57717.1"/>
    <property type="molecule type" value="Genomic_DNA"/>
</dbReference>
<organism evidence="11 12">
    <name type="scientific">Kocuria varians</name>
    <name type="common">Micrococcus varians</name>
    <dbReference type="NCBI Taxonomy" id="1272"/>
    <lineage>
        <taxon>Bacteria</taxon>
        <taxon>Bacillati</taxon>
        <taxon>Actinomycetota</taxon>
        <taxon>Actinomycetes</taxon>
        <taxon>Micrococcales</taxon>
        <taxon>Micrococcaceae</taxon>
        <taxon>Kocuria</taxon>
    </lineage>
</organism>
<dbReference type="PANTHER" id="PTHR23501:SF197">
    <property type="entry name" value="COMD"/>
    <property type="match status" value="1"/>
</dbReference>
<dbReference type="PANTHER" id="PTHR23501">
    <property type="entry name" value="MAJOR FACILITATOR SUPERFAMILY"/>
    <property type="match status" value="1"/>
</dbReference>
<feature type="transmembrane region" description="Helical" evidence="9">
    <location>
        <begin position="242"/>
        <end position="260"/>
    </location>
</feature>
<reference evidence="12" key="1">
    <citation type="submission" date="2017-08" db="EMBL/GenBank/DDBJ databases">
        <title>Draft Genome Sequence of Kocuria varians 80.</title>
        <authorList>
            <person name="Minaev M."/>
            <person name="Kurbakov K.A."/>
            <person name="Solodovnikova G.I."/>
            <person name="Kuznetsova O.A."/>
            <person name="Lisitsyn A.B."/>
        </authorList>
    </citation>
    <scope>NUCLEOTIDE SEQUENCE [LARGE SCALE GENOMIC DNA]</scope>
    <source>
        <strain evidence="12">80</strain>
    </source>
</reference>
<dbReference type="InterPro" id="IPR004638">
    <property type="entry name" value="EmrB-like"/>
</dbReference>
<keyword evidence="3" id="KW-0813">Transport</keyword>
<dbReference type="InterPro" id="IPR020846">
    <property type="entry name" value="MFS_dom"/>
</dbReference>
<feature type="transmembrane region" description="Helical" evidence="9">
    <location>
        <begin position="416"/>
        <end position="434"/>
    </location>
</feature>
<accession>A0A7D7Q4J3</accession>
<feature type="domain" description="Major facilitator superfamily (MFS) profile" evidence="10">
    <location>
        <begin position="24"/>
        <end position="511"/>
    </location>
</feature>